<gene>
    <name evidence="11" type="ORF">DGAL_LOCUS13053</name>
</gene>
<comment type="function">
    <text evidence="6">Essential component of the RMI complex, a complex that plays an important role in the processing of homologous recombination intermediates to limit DNA crossover formation in cells. Promotes TOP3A binding to double Holliday junctions (DHJ) and hence stimulates TOP3A-mediated dissolution. Required for BLM phosphorylation during mitosis. Within the BLM complex, required for BLM and TOP3A stability.</text>
</comment>
<reference evidence="11" key="1">
    <citation type="submission" date="2021-11" db="EMBL/GenBank/DDBJ databases">
        <authorList>
            <person name="Schell T."/>
        </authorList>
    </citation>
    <scope>NUCLEOTIDE SEQUENCE</scope>
    <source>
        <strain evidence="11">M5</strain>
    </source>
</reference>
<proteinExistence type="inferred from homology"/>
<dbReference type="Proteomes" id="UP000789390">
    <property type="component" value="Unassembled WGS sequence"/>
</dbReference>
<feature type="region of interest" description="Disordered" evidence="7">
    <location>
        <begin position="359"/>
        <end position="379"/>
    </location>
</feature>
<dbReference type="InterPro" id="IPR032199">
    <property type="entry name" value="RMI1_C"/>
</dbReference>
<comment type="caution">
    <text evidence="11">The sequence shown here is derived from an EMBL/GenBank/DDBJ whole genome shotgun (WGS) entry which is preliminary data.</text>
</comment>
<evidence type="ECO:0000259" key="8">
    <source>
        <dbReference type="Pfam" id="PF08585"/>
    </source>
</evidence>
<dbReference type="GO" id="GO:0000166">
    <property type="term" value="F:nucleotide binding"/>
    <property type="evidence" value="ECO:0007669"/>
    <property type="project" value="InterPro"/>
</dbReference>
<dbReference type="GO" id="GO:0006260">
    <property type="term" value="P:DNA replication"/>
    <property type="evidence" value="ECO:0007669"/>
    <property type="project" value="UniProtKB-KW"/>
</dbReference>
<dbReference type="GO" id="GO:0016604">
    <property type="term" value="C:nuclear body"/>
    <property type="evidence" value="ECO:0007669"/>
    <property type="project" value="TreeGrafter"/>
</dbReference>
<feature type="domain" description="RecQ mediated genome instability protein 1 OB-fold" evidence="8">
    <location>
        <begin position="70"/>
        <end position="204"/>
    </location>
</feature>
<dbReference type="PANTHER" id="PTHR14790:SF15">
    <property type="entry name" value="RECQ-MEDIATED GENOME INSTABILITY PROTEIN 1"/>
    <property type="match status" value="1"/>
</dbReference>
<dbReference type="OrthoDB" id="341511at2759"/>
<comment type="similarity">
    <text evidence="2">Belongs to the RMI1 family.</text>
</comment>
<evidence type="ECO:0000256" key="4">
    <source>
        <dbReference type="ARBA" id="ARBA00022705"/>
    </source>
</evidence>
<feature type="compositionally biased region" description="Polar residues" evidence="7">
    <location>
        <begin position="305"/>
        <end position="315"/>
    </location>
</feature>
<dbReference type="SMART" id="SM01161">
    <property type="entry name" value="DUF1767"/>
    <property type="match status" value="1"/>
</dbReference>
<feature type="domain" description="RMI1 N-terminal" evidence="10">
    <location>
        <begin position="22"/>
        <end position="64"/>
    </location>
</feature>
<dbReference type="GO" id="GO:0031422">
    <property type="term" value="C:RecQ family helicase-topoisomerase III complex"/>
    <property type="evidence" value="ECO:0007669"/>
    <property type="project" value="TreeGrafter"/>
</dbReference>
<dbReference type="InterPro" id="IPR044881">
    <property type="entry name" value="RMI1_N_N_sf"/>
</dbReference>
<dbReference type="GO" id="GO:0000712">
    <property type="term" value="P:resolution of meiotic recombination intermediates"/>
    <property type="evidence" value="ECO:0007669"/>
    <property type="project" value="TreeGrafter"/>
</dbReference>
<name>A0A8J2WS97_9CRUS</name>
<dbReference type="Gene3D" id="2.40.50.770">
    <property type="entry name" value="RecQ-mediated genome instability protein Rmi1, C-terminal domain"/>
    <property type="match status" value="1"/>
</dbReference>
<evidence type="ECO:0000313" key="12">
    <source>
        <dbReference type="Proteomes" id="UP000789390"/>
    </source>
</evidence>
<evidence type="ECO:0000313" key="11">
    <source>
        <dbReference type="EMBL" id="CAH0109572.1"/>
    </source>
</evidence>
<evidence type="ECO:0000256" key="3">
    <source>
        <dbReference type="ARBA" id="ARBA00018987"/>
    </source>
</evidence>
<evidence type="ECO:0000256" key="5">
    <source>
        <dbReference type="ARBA" id="ARBA00023242"/>
    </source>
</evidence>
<protein>
    <recommendedName>
        <fullName evidence="3">RecQ-mediated genome instability protein 1</fullName>
    </recommendedName>
</protein>
<feature type="domain" description="RecQ-mediated genome instability protein 1 C-terminal OB-fold" evidence="9">
    <location>
        <begin position="408"/>
        <end position="565"/>
    </location>
</feature>
<keyword evidence="12" id="KW-1185">Reference proteome</keyword>
<dbReference type="Pfam" id="PF08585">
    <property type="entry name" value="RMI1_N_C"/>
    <property type="match status" value="1"/>
</dbReference>
<evidence type="ECO:0000256" key="2">
    <source>
        <dbReference type="ARBA" id="ARBA00006395"/>
    </source>
</evidence>
<accession>A0A8J2WS97</accession>
<sequence>MSMDDTQKKVQDHLKNKCRVASISVPRAWIDGCVAFYRNSNSNTNLTDLLEFVTQQWFLVDFESIKLRSLPVNLQKSALVTLEENYIVQLMSVLNIGQSAYSQHTKITQGLDNNSDVSADKKIPSKWEPKTRRMLRLELTDGSQTIQAIEYKSINHLHLDLIPGTKILIKGPLECRRGVILLRSDNVELLGGEVSDLVQKNAPENVLARLIGKPENPNPVYGNYTDQTAATHDVEQDGDDEFSSAKCSKEQKAQQQKGAGGNCGGPSTSANLNHRHQGPSSVTANGKTTTTTTTNVKREKRSLEDSTTTSSNGASCTYPPAKKTVQHHHHQMKKEEEDMFPDDDDDYIFHTAASAFVQPKEKEEEEEEKNMFPDDDDDILFTDMSESSAVSTEETREQQQQQLGPTIERPFTYLSIHIDKRANNAKCREEYICVKGYVSTVTGKLSAMKSDMGVSYWQLSAVINDGSAGMKVDFSPEVLEKLIGHSPAALKSMMAVAGDDSKRRGMEVLEEAKQKLIQLNCLLHIRWPATGDDDDDETGIPSTSHKLPVVYRLEEIERRHLEMLQLL</sequence>
<evidence type="ECO:0000256" key="6">
    <source>
        <dbReference type="ARBA" id="ARBA00024977"/>
    </source>
</evidence>
<dbReference type="AlphaFoldDB" id="A0A8J2WS97"/>
<dbReference type="GO" id="GO:0000724">
    <property type="term" value="P:double-strand break repair via homologous recombination"/>
    <property type="evidence" value="ECO:0007669"/>
    <property type="project" value="TreeGrafter"/>
</dbReference>
<feature type="region of interest" description="Disordered" evidence="7">
    <location>
        <begin position="235"/>
        <end position="330"/>
    </location>
</feature>
<dbReference type="Gene3D" id="1.10.8.1020">
    <property type="entry name" value="RecQ-mediated genome instability protein 1, N-terminal domain"/>
    <property type="match status" value="1"/>
</dbReference>
<evidence type="ECO:0000256" key="7">
    <source>
        <dbReference type="SAM" id="MobiDB-lite"/>
    </source>
</evidence>
<keyword evidence="5" id="KW-0539">Nucleus</keyword>
<feature type="compositionally biased region" description="Acidic residues" evidence="7">
    <location>
        <begin position="363"/>
        <end position="379"/>
    </location>
</feature>
<dbReference type="Pfam" id="PF21000">
    <property type="entry name" value="RMI1_N_N"/>
    <property type="match status" value="1"/>
</dbReference>
<dbReference type="FunFam" id="2.40.50.770:FF:000002">
    <property type="entry name" value="recQ-mediated genome instability protein 1"/>
    <property type="match status" value="1"/>
</dbReference>
<dbReference type="InterPro" id="IPR049363">
    <property type="entry name" value="RMI1_N"/>
</dbReference>
<feature type="compositionally biased region" description="Polar residues" evidence="7">
    <location>
        <begin position="265"/>
        <end position="287"/>
    </location>
</feature>
<dbReference type="InterPro" id="IPR042470">
    <property type="entry name" value="RMI1_N_C_sf"/>
</dbReference>
<dbReference type="PANTHER" id="PTHR14790">
    <property type="entry name" value="RECQ-MEDIATED GENOME INSTABILITY PROTEIN 1 RMI1"/>
    <property type="match status" value="1"/>
</dbReference>
<evidence type="ECO:0000259" key="9">
    <source>
        <dbReference type="Pfam" id="PF16099"/>
    </source>
</evidence>
<evidence type="ECO:0000256" key="1">
    <source>
        <dbReference type="ARBA" id="ARBA00004123"/>
    </source>
</evidence>
<dbReference type="Pfam" id="PF16099">
    <property type="entry name" value="RMI1_C"/>
    <property type="match status" value="1"/>
</dbReference>
<dbReference type="EMBL" id="CAKKLH010000292">
    <property type="protein sequence ID" value="CAH0109572.1"/>
    <property type="molecule type" value="Genomic_DNA"/>
</dbReference>
<organism evidence="11 12">
    <name type="scientific">Daphnia galeata</name>
    <dbReference type="NCBI Taxonomy" id="27404"/>
    <lineage>
        <taxon>Eukaryota</taxon>
        <taxon>Metazoa</taxon>
        <taxon>Ecdysozoa</taxon>
        <taxon>Arthropoda</taxon>
        <taxon>Crustacea</taxon>
        <taxon>Branchiopoda</taxon>
        <taxon>Diplostraca</taxon>
        <taxon>Cladocera</taxon>
        <taxon>Anomopoda</taxon>
        <taxon>Daphniidae</taxon>
        <taxon>Daphnia</taxon>
    </lineage>
</organism>
<keyword evidence="4" id="KW-0235">DNA replication</keyword>
<dbReference type="Gene3D" id="2.40.50.510">
    <property type="match status" value="1"/>
</dbReference>
<dbReference type="InterPro" id="IPR013894">
    <property type="entry name" value="RMI1_OB"/>
</dbReference>
<comment type="subcellular location">
    <subcellularLocation>
        <location evidence="1">Nucleus</location>
    </subcellularLocation>
</comment>
<evidence type="ECO:0000259" key="10">
    <source>
        <dbReference type="Pfam" id="PF21000"/>
    </source>
</evidence>